<dbReference type="PANTHER" id="PTHR11727">
    <property type="entry name" value="DIMETHYLADENOSINE TRANSFERASE"/>
    <property type="match status" value="1"/>
</dbReference>
<evidence type="ECO:0000256" key="2">
    <source>
        <dbReference type="ARBA" id="ARBA00013836"/>
    </source>
</evidence>
<feature type="compositionally biased region" description="Basic and acidic residues" evidence="8">
    <location>
        <begin position="705"/>
        <end position="720"/>
    </location>
</feature>
<sequence>MLAVRLVNRRRNRLRPIAALTYPCCRPATGLIRAYSDGGPVRATSATGGSKSGQKQLKTDESVAEGPKTGKKTRKLRSDAGTSRGGSNSGIPPKPRTPSTKPRKKRSDAGILKGPLLKKTFEDVLHGARAAMPEGEAETDAGTSKRKSVRSLSRIAFGKRGDKARQNIIGEELCDDIIQRLAPSLEKHKGCDIIDINPGVGLWSSKLHDIVKPRTHILMEPDSSTYKQPYLEPLLNQKDSTYKLLPMSGIIWNNLNKLERDGHLPHQKLLSPGDPSLENPNTTLLVTANLGYWPRRPYIGFPSVTTLVVHQLLTATRAHSVFQGYGQVRMLIWMHDLEKRIVLPRLIINRRKSSIEAEISCEYIHEVAGGDLETENYRREQAIDMLSGQRVAPAMAAAGLHTPPHREGILEREARTSQLAATTPNIGIRRPFEDELATLESRYAAGEFPDFYDEVESHHCATPEVTLDGTRRRTEEFRRLQALRWRLKAVGVVNDLVESRLDSYEALENEWAALRASSDPGREEGMQRVEEGIREWRRALESGARATVTAVIQRLEERRGHRAEPALLVWDRRAMEPLIVKRSEFAPAQPMALLDFQPRSIWPSLRAEGLGCYDYFEFMLAALFIMPKQSVVAGVRALAPGAEEWILPRCPALRDVGRGGVVDLEMLTVRSLTEEMLREMFEEFMRWPFRPSKAEMVARGGSQDLHGDVEGEMDKHGGGA</sequence>
<reference evidence="9" key="1">
    <citation type="submission" date="2016-03" db="EMBL/GenBank/DDBJ databases">
        <title>Updated assembly of Pseudogymnoascus destructans, the fungus causing white-nose syndrome of bats.</title>
        <authorList>
            <person name="Palmer J.M."/>
            <person name="Drees K.P."/>
            <person name="Foster J.T."/>
            <person name="Lindner D.L."/>
        </authorList>
    </citation>
    <scope>NUCLEOTIDE SEQUENCE [LARGE SCALE GENOMIC DNA]</scope>
    <source>
        <strain evidence="9">20631-21</strain>
    </source>
</reference>
<keyword evidence="3" id="KW-0489">Methyltransferase</keyword>
<dbReference type="InterPro" id="IPR023165">
    <property type="entry name" value="rRNA_Ade_diMease-like_C"/>
</dbReference>
<dbReference type="InterPro" id="IPR001737">
    <property type="entry name" value="KsgA/Erm"/>
</dbReference>
<evidence type="ECO:0000256" key="7">
    <source>
        <dbReference type="ARBA" id="ARBA00024915"/>
    </source>
</evidence>
<dbReference type="Gene3D" id="1.10.8.100">
    <property type="entry name" value="Ribosomal RNA adenine dimethylase-like, domain 2"/>
    <property type="match status" value="1"/>
</dbReference>
<dbReference type="PANTHER" id="PTHR11727:SF17">
    <property type="entry name" value="DIMETHYLADENOSINE TRANSFERASE 1, MITOCHONDRIAL"/>
    <property type="match status" value="1"/>
</dbReference>
<keyword evidence="5" id="KW-0949">S-adenosyl-L-methionine</keyword>
<organism evidence="9">
    <name type="scientific">Pseudogymnoascus destructans</name>
    <dbReference type="NCBI Taxonomy" id="655981"/>
    <lineage>
        <taxon>Eukaryota</taxon>
        <taxon>Fungi</taxon>
        <taxon>Dikarya</taxon>
        <taxon>Ascomycota</taxon>
        <taxon>Pezizomycotina</taxon>
        <taxon>Leotiomycetes</taxon>
        <taxon>Thelebolales</taxon>
        <taxon>Thelebolaceae</taxon>
        <taxon>Pseudogymnoascus</taxon>
    </lineage>
</organism>
<dbReference type="GO" id="GO:0034245">
    <property type="term" value="C:mitochondrial DNA-directed RNA polymerase complex"/>
    <property type="evidence" value="ECO:0007669"/>
    <property type="project" value="TreeGrafter"/>
</dbReference>
<dbReference type="eggNOG" id="ENOG502QY7G">
    <property type="taxonomic scope" value="Eukaryota"/>
</dbReference>
<dbReference type="SUPFAM" id="SSF53335">
    <property type="entry name" value="S-adenosyl-L-methionine-dependent methyltransferases"/>
    <property type="match status" value="1"/>
</dbReference>
<evidence type="ECO:0000256" key="6">
    <source>
        <dbReference type="ARBA" id="ARBA00022884"/>
    </source>
</evidence>
<comment type="subcellular location">
    <subcellularLocation>
        <location evidence="1">Mitochondrion</location>
    </subcellularLocation>
</comment>
<dbReference type="GO" id="GO:0032259">
    <property type="term" value="P:methylation"/>
    <property type="evidence" value="ECO:0007669"/>
    <property type="project" value="UniProtKB-KW"/>
</dbReference>
<comment type="function">
    <text evidence="7">Mitochondrial transcription factor that confers selective promoter recognition on the core subunit of the yeast mitochondrial RNA polymerase. Interacts with DNA in a non-specific manner.</text>
</comment>
<dbReference type="InterPro" id="IPR029063">
    <property type="entry name" value="SAM-dependent_MTases_sf"/>
</dbReference>
<gene>
    <name evidence="9" type="ORF">VC83_09229</name>
</gene>
<dbReference type="Gene3D" id="3.40.50.150">
    <property type="entry name" value="Vaccinia Virus protein VP39"/>
    <property type="match status" value="1"/>
</dbReference>
<proteinExistence type="predicted"/>
<evidence type="ECO:0000256" key="4">
    <source>
        <dbReference type="ARBA" id="ARBA00022679"/>
    </source>
</evidence>
<dbReference type="GO" id="GO:0034246">
    <property type="term" value="F:mitochondrial transcription factor activity"/>
    <property type="evidence" value="ECO:0007669"/>
    <property type="project" value="TreeGrafter"/>
</dbReference>
<keyword evidence="4" id="KW-0808">Transferase</keyword>
<dbReference type="Proteomes" id="UP000077154">
    <property type="component" value="Unassembled WGS sequence"/>
</dbReference>
<evidence type="ECO:0000256" key="8">
    <source>
        <dbReference type="SAM" id="MobiDB-lite"/>
    </source>
</evidence>
<dbReference type="AlphaFoldDB" id="A0A176ZX37"/>
<dbReference type="OrthoDB" id="16079at2759"/>
<dbReference type="GO" id="GO:0006391">
    <property type="term" value="P:transcription initiation at mitochondrial promoter"/>
    <property type="evidence" value="ECO:0007669"/>
    <property type="project" value="TreeGrafter"/>
</dbReference>
<dbReference type="RefSeq" id="XP_024319743.1">
    <property type="nucleotide sequence ID" value="XM_024472673.1"/>
</dbReference>
<feature type="region of interest" description="Disordered" evidence="8">
    <location>
        <begin position="701"/>
        <end position="720"/>
    </location>
</feature>
<evidence type="ECO:0000256" key="3">
    <source>
        <dbReference type="ARBA" id="ARBA00022603"/>
    </source>
</evidence>
<dbReference type="GO" id="GO:0003723">
    <property type="term" value="F:RNA binding"/>
    <property type="evidence" value="ECO:0007669"/>
    <property type="project" value="UniProtKB-KW"/>
</dbReference>
<dbReference type="GO" id="GO:0008168">
    <property type="term" value="F:methyltransferase activity"/>
    <property type="evidence" value="ECO:0007669"/>
    <property type="project" value="UniProtKB-KW"/>
</dbReference>
<name>A0A176ZX37_9PEZI</name>
<dbReference type="VEuPathDB" id="FungiDB:GMDG_07640"/>
<dbReference type="GO" id="GO:0005759">
    <property type="term" value="C:mitochondrial matrix"/>
    <property type="evidence" value="ECO:0007669"/>
    <property type="project" value="TreeGrafter"/>
</dbReference>
<evidence type="ECO:0000256" key="5">
    <source>
        <dbReference type="ARBA" id="ARBA00022691"/>
    </source>
</evidence>
<dbReference type="GeneID" id="36292265"/>
<protein>
    <recommendedName>
        <fullName evidence="2">Mitochondrial transcription factor 1</fullName>
    </recommendedName>
</protein>
<accession>A0A176ZX37</accession>
<feature type="compositionally biased region" description="Polar residues" evidence="8">
    <location>
        <begin position="44"/>
        <end position="56"/>
    </location>
</feature>
<evidence type="ECO:0000256" key="1">
    <source>
        <dbReference type="ARBA" id="ARBA00004173"/>
    </source>
</evidence>
<feature type="region of interest" description="Disordered" evidence="8">
    <location>
        <begin position="36"/>
        <end position="112"/>
    </location>
</feature>
<evidence type="ECO:0000313" key="9">
    <source>
        <dbReference type="EMBL" id="OAF54438.1"/>
    </source>
</evidence>
<dbReference type="EMBL" id="KV441423">
    <property type="protein sequence ID" value="OAF54438.1"/>
    <property type="molecule type" value="Genomic_DNA"/>
</dbReference>
<keyword evidence="6" id="KW-0694">RNA-binding</keyword>